<proteinExistence type="predicted"/>
<sequence>MIFSSYEILATVAVAFLAGAVWALNTKRRGGIFCE</sequence>
<keyword evidence="2" id="KW-1185">Reference proteome</keyword>
<protein>
    <submittedName>
        <fullName evidence="1">Uncharacterized protein</fullName>
    </submittedName>
</protein>
<organism evidence="1 2">
    <name type="scientific">Bordetella ansorpii</name>
    <dbReference type="NCBI Taxonomy" id="288768"/>
    <lineage>
        <taxon>Bacteria</taxon>
        <taxon>Pseudomonadati</taxon>
        <taxon>Pseudomonadota</taxon>
        <taxon>Betaproteobacteria</taxon>
        <taxon>Burkholderiales</taxon>
        <taxon>Alcaligenaceae</taxon>
        <taxon>Bordetella</taxon>
    </lineage>
</organism>
<evidence type="ECO:0000313" key="2">
    <source>
        <dbReference type="Proteomes" id="UP000076848"/>
    </source>
</evidence>
<dbReference type="EMBL" id="FKIF01000008">
    <property type="protein sequence ID" value="SAI72954.1"/>
    <property type="molecule type" value="Genomic_DNA"/>
</dbReference>
<dbReference type="AlphaFoldDB" id="A0A157SRM7"/>
<name>A0A157SRM7_9BORD</name>
<gene>
    <name evidence="1" type="ORF">SAMEA3906486_04373</name>
</gene>
<dbReference type="Proteomes" id="UP000076848">
    <property type="component" value="Unassembled WGS sequence"/>
</dbReference>
<evidence type="ECO:0000313" key="1">
    <source>
        <dbReference type="EMBL" id="SAI72954.1"/>
    </source>
</evidence>
<accession>A0A157SRM7</accession>
<reference evidence="1 2" key="1">
    <citation type="submission" date="2016-04" db="EMBL/GenBank/DDBJ databases">
        <authorList>
            <consortium name="Pathogen Informatics"/>
        </authorList>
    </citation>
    <scope>NUCLEOTIDE SEQUENCE [LARGE SCALE GENOMIC DNA]</scope>
    <source>
        <strain evidence="1 2">H050680373</strain>
    </source>
</reference>